<dbReference type="Proteomes" id="UP000198504">
    <property type="component" value="Unassembled WGS sequence"/>
</dbReference>
<feature type="domain" description="Mycothiol-dependent maleylpyruvate isomerase metal-binding" evidence="2">
    <location>
        <begin position="22"/>
        <end position="141"/>
    </location>
</feature>
<dbReference type="Pfam" id="PF11716">
    <property type="entry name" value="MDMPI_N"/>
    <property type="match status" value="1"/>
</dbReference>
<dbReference type="NCBIfam" id="TIGR03086">
    <property type="entry name" value="TIGR03086 family metal-binding protein"/>
    <property type="match status" value="1"/>
</dbReference>
<dbReference type="STRING" id="1036181.SAMN05421756_11169"/>
<dbReference type="Gene3D" id="1.20.120.450">
    <property type="entry name" value="dinb family like domain"/>
    <property type="match status" value="1"/>
</dbReference>
<sequence>MTAPTTAAATEQGLPDLREAVHAAQQWVAGLLAEVRPDQLGGATPCADFDVETLVRHVFGVADRLVVMGAGRPASDAAALVPALPDDVVADYRERVEQGRRAWADPAALGRLVEAPFGQVPGAAVLGVYLAENLTHGWDLARATGQEAEADPALVAPAYATMRRVLPPEGREGFPFAEPVEPAGDAGPTERLANWSGRVSR</sequence>
<keyword evidence="4" id="KW-1185">Reference proteome</keyword>
<organism evidence="3 4">
    <name type="scientific">Microlunatus flavus</name>
    <dbReference type="NCBI Taxonomy" id="1036181"/>
    <lineage>
        <taxon>Bacteria</taxon>
        <taxon>Bacillati</taxon>
        <taxon>Actinomycetota</taxon>
        <taxon>Actinomycetes</taxon>
        <taxon>Propionibacteriales</taxon>
        <taxon>Propionibacteriaceae</taxon>
        <taxon>Microlunatus</taxon>
    </lineage>
</organism>
<evidence type="ECO:0000256" key="1">
    <source>
        <dbReference type="SAM" id="MobiDB-lite"/>
    </source>
</evidence>
<protein>
    <submittedName>
        <fullName evidence="3">TIGR03086 family protein</fullName>
    </submittedName>
</protein>
<dbReference type="InterPro" id="IPR017517">
    <property type="entry name" value="Maleyloyr_isom"/>
</dbReference>
<feature type="region of interest" description="Disordered" evidence="1">
    <location>
        <begin position="170"/>
        <end position="201"/>
    </location>
</feature>
<dbReference type="RefSeq" id="WP_091186014.1">
    <property type="nucleotide sequence ID" value="NZ_FOFA01000011.1"/>
</dbReference>
<dbReference type="SUPFAM" id="SSF109854">
    <property type="entry name" value="DinB/YfiT-like putative metalloenzymes"/>
    <property type="match status" value="1"/>
</dbReference>
<name>A0A1H9MU73_9ACTN</name>
<evidence type="ECO:0000313" key="4">
    <source>
        <dbReference type="Proteomes" id="UP000198504"/>
    </source>
</evidence>
<dbReference type="InterPro" id="IPR034660">
    <property type="entry name" value="DinB/YfiT-like"/>
</dbReference>
<evidence type="ECO:0000313" key="3">
    <source>
        <dbReference type="EMBL" id="SER27141.1"/>
    </source>
</evidence>
<proteinExistence type="predicted"/>
<dbReference type="OrthoDB" id="5185819at2"/>
<dbReference type="AlphaFoldDB" id="A0A1H9MU73"/>
<dbReference type="GO" id="GO:0046872">
    <property type="term" value="F:metal ion binding"/>
    <property type="evidence" value="ECO:0007669"/>
    <property type="project" value="InterPro"/>
</dbReference>
<evidence type="ECO:0000259" key="2">
    <source>
        <dbReference type="Pfam" id="PF11716"/>
    </source>
</evidence>
<dbReference type="InterPro" id="IPR017520">
    <property type="entry name" value="CHP03086"/>
</dbReference>
<reference evidence="4" key="1">
    <citation type="submission" date="2016-10" db="EMBL/GenBank/DDBJ databases">
        <authorList>
            <person name="Varghese N."/>
            <person name="Submissions S."/>
        </authorList>
    </citation>
    <scope>NUCLEOTIDE SEQUENCE [LARGE SCALE GENOMIC DNA]</scope>
    <source>
        <strain evidence="4">CGMCC 4.6856</strain>
    </source>
</reference>
<gene>
    <name evidence="3" type="ORF">SAMN05421756_11169</name>
</gene>
<dbReference type="EMBL" id="FOFA01000011">
    <property type="protein sequence ID" value="SER27141.1"/>
    <property type="molecule type" value="Genomic_DNA"/>
</dbReference>
<accession>A0A1H9MU73</accession>
<dbReference type="InterPro" id="IPR024344">
    <property type="entry name" value="MDMPI_metal-binding"/>
</dbReference>
<dbReference type="NCBIfam" id="TIGR03083">
    <property type="entry name" value="maleylpyruvate isomerase family mycothiol-dependent enzyme"/>
    <property type="match status" value="1"/>
</dbReference>